<organism evidence="1 2">
    <name type="scientific">Collimonas pratensis</name>
    <dbReference type="NCBI Taxonomy" id="279113"/>
    <lineage>
        <taxon>Bacteria</taxon>
        <taxon>Pseudomonadati</taxon>
        <taxon>Pseudomonadota</taxon>
        <taxon>Betaproteobacteria</taxon>
        <taxon>Burkholderiales</taxon>
        <taxon>Oxalobacteraceae</taxon>
        <taxon>Collimonas</taxon>
    </lineage>
</organism>
<gene>
    <name evidence="1" type="ORF">CPter291_3805</name>
</gene>
<name>A0ABN4MHD2_9BURK</name>
<evidence type="ECO:0000313" key="1">
    <source>
        <dbReference type="EMBL" id="AMP16039.1"/>
    </source>
</evidence>
<keyword evidence="2" id="KW-1185">Reference proteome</keyword>
<proteinExistence type="predicted"/>
<dbReference type="EMBL" id="CP013236">
    <property type="protein sequence ID" value="AMP16039.1"/>
    <property type="molecule type" value="Genomic_DNA"/>
</dbReference>
<accession>A0ABN4MHD2</accession>
<protein>
    <submittedName>
        <fullName evidence="1">Uncharacterized protein</fullName>
    </submittedName>
</protein>
<evidence type="ECO:0000313" key="2">
    <source>
        <dbReference type="Proteomes" id="UP000074914"/>
    </source>
</evidence>
<dbReference type="Proteomes" id="UP000074914">
    <property type="component" value="Chromosome"/>
</dbReference>
<sequence length="37" mass="4366">MLAQLVDGHNVCKMRSVKCWLPLFNDCRYVRSPIFQP</sequence>
<reference evidence="1 2" key="1">
    <citation type="submission" date="2015-11" db="EMBL/GenBank/DDBJ databases">
        <title>Exploring the genomic traits of fungus-feeding bacterial genus Collimonas.</title>
        <authorList>
            <person name="Song C."/>
            <person name="Schmidt R."/>
            <person name="de Jager V."/>
            <person name="Krzyzanowska D."/>
            <person name="Jongedijk E."/>
            <person name="Cankar K."/>
            <person name="Beekwilder J."/>
            <person name="van Veen A."/>
            <person name="de Boer W."/>
            <person name="van Veen J.A."/>
            <person name="Garbeva P."/>
        </authorList>
    </citation>
    <scope>NUCLEOTIDE SEQUENCE [LARGE SCALE GENOMIC DNA]</scope>
    <source>
        <strain evidence="1 2">Ter291</strain>
    </source>
</reference>